<evidence type="ECO:0000256" key="1">
    <source>
        <dbReference type="SAM" id="Phobius"/>
    </source>
</evidence>
<protein>
    <submittedName>
        <fullName evidence="2">Uncharacterized protein</fullName>
    </submittedName>
</protein>
<evidence type="ECO:0000313" key="3">
    <source>
        <dbReference type="Proteomes" id="UP000011657"/>
    </source>
</evidence>
<keyword evidence="3" id="KW-1185">Reference proteome</keyword>
<comment type="caution">
    <text evidence="2">The sequence shown here is derived from an EMBL/GenBank/DDBJ whole genome shotgun (WGS) entry which is preliminary data.</text>
</comment>
<sequence length="43" mass="4149">MASRSATRGSERPISPVIGVGLAVAITLAAAIAVGFLAVVVVG</sequence>
<name>M0BWB4_9EURY</name>
<dbReference type="EMBL" id="AOIS01000062">
    <property type="protein sequence ID" value="ELZ14693.1"/>
    <property type="molecule type" value="Genomic_DNA"/>
</dbReference>
<reference evidence="2 3" key="1">
    <citation type="journal article" date="2014" name="PLoS Genet.">
        <title>Phylogenetically driven sequencing of extremely halophilic archaea reveals strategies for static and dynamic osmo-response.</title>
        <authorList>
            <person name="Becker E.A."/>
            <person name="Seitzer P.M."/>
            <person name="Tritt A."/>
            <person name="Larsen D."/>
            <person name="Krusor M."/>
            <person name="Yao A.I."/>
            <person name="Wu D."/>
            <person name="Madern D."/>
            <person name="Eisen J.A."/>
            <person name="Darling A.E."/>
            <person name="Facciotti M.T."/>
        </authorList>
    </citation>
    <scope>NUCLEOTIDE SEQUENCE [LARGE SCALE GENOMIC DNA]</scope>
    <source>
        <strain evidence="2 3">JCM 13891</strain>
    </source>
</reference>
<feature type="transmembrane region" description="Helical" evidence="1">
    <location>
        <begin position="20"/>
        <end position="42"/>
    </location>
</feature>
<keyword evidence="1" id="KW-1133">Transmembrane helix</keyword>
<keyword evidence="1" id="KW-0472">Membrane</keyword>
<dbReference type="PATRIC" id="fig|1227488.3.peg.4004"/>
<dbReference type="Proteomes" id="UP000011657">
    <property type="component" value="Unassembled WGS sequence"/>
</dbReference>
<proteinExistence type="predicted"/>
<keyword evidence="1" id="KW-0812">Transmembrane</keyword>
<accession>M0BWB4</accession>
<gene>
    <name evidence="2" type="ORF">C477_19969</name>
</gene>
<organism evidence="2 3">
    <name type="scientific">Haloterrigena salina JCM 13891</name>
    <dbReference type="NCBI Taxonomy" id="1227488"/>
    <lineage>
        <taxon>Archaea</taxon>
        <taxon>Methanobacteriati</taxon>
        <taxon>Methanobacteriota</taxon>
        <taxon>Stenosarchaea group</taxon>
        <taxon>Halobacteria</taxon>
        <taxon>Halobacteriales</taxon>
        <taxon>Natrialbaceae</taxon>
        <taxon>Haloterrigena</taxon>
    </lineage>
</organism>
<dbReference type="AlphaFoldDB" id="M0BWB4"/>
<evidence type="ECO:0000313" key="2">
    <source>
        <dbReference type="EMBL" id="ELZ14693.1"/>
    </source>
</evidence>